<dbReference type="PANTHER" id="PTHR10509">
    <property type="entry name" value="O-METHYLTRANSFERASE-RELATED"/>
    <property type="match status" value="1"/>
</dbReference>
<dbReference type="EMBL" id="JAKLTR010000013">
    <property type="protein sequence ID" value="MCG2616406.1"/>
    <property type="molecule type" value="Genomic_DNA"/>
</dbReference>
<keyword evidence="3" id="KW-0949">S-adenosyl-L-methionine</keyword>
<evidence type="ECO:0000313" key="5">
    <source>
        <dbReference type="Proteomes" id="UP001165367"/>
    </source>
</evidence>
<gene>
    <name evidence="4" type="ORF">LZZ85_19050</name>
</gene>
<dbReference type="InterPro" id="IPR029063">
    <property type="entry name" value="SAM-dependent_MTases_sf"/>
</dbReference>
<dbReference type="InterPro" id="IPR050362">
    <property type="entry name" value="Cation-dep_OMT"/>
</dbReference>
<dbReference type="Gene3D" id="3.40.50.150">
    <property type="entry name" value="Vaccinia Virus protein VP39"/>
    <property type="match status" value="1"/>
</dbReference>
<proteinExistence type="predicted"/>
<dbReference type="Pfam" id="PF01596">
    <property type="entry name" value="Methyltransf_3"/>
    <property type="match status" value="1"/>
</dbReference>
<dbReference type="RefSeq" id="WP_237874942.1">
    <property type="nucleotide sequence ID" value="NZ_JAKLTR010000013.1"/>
</dbReference>
<accession>A0ABS9KVQ5</accession>
<sequence>MDLINPLVQSYAEKYSSPEDALLQEIAEYTTHQHSEPHMLSGHLQGKLLEMVSHMIKPRRILEIGTFTGYSALCLAKGLQQDGVLHTIELREKDAAIARAYFDRSVYQDQIILHNGTAKDIIPTLTETWDLVFIDADKVSYTEYLELVLPDLRQNGFILADNIFFHGEVLTEPVKGKSAKAIQAFNEAVMKRDDIDKMIITLRDGLYLLRKL</sequence>
<dbReference type="Proteomes" id="UP001165367">
    <property type="component" value="Unassembled WGS sequence"/>
</dbReference>
<dbReference type="PROSITE" id="PS51682">
    <property type="entry name" value="SAM_OMT_I"/>
    <property type="match status" value="1"/>
</dbReference>
<comment type="caution">
    <text evidence="4">The sequence shown here is derived from an EMBL/GenBank/DDBJ whole genome shotgun (WGS) entry which is preliminary data.</text>
</comment>
<evidence type="ECO:0000256" key="2">
    <source>
        <dbReference type="ARBA" id="ARBA00022679"/>
    </source>
</evidence>
<keyword evidence="1" id="KW-0489">Methyltransferase</keyword>
<protein>
    <submittedName>
        <fullName evidence="4">O-methyltransferase</fullName>
    </submittedName>
</protein>
<dbReference type="SUPFAM" id="SSF53335">
    <property type="entry name" value="S-adenosyl-L-methionine-dependent methyltransferases"/>
    <property type="match status" value="1"/>
</dbReference>
<evidence type="ECO:0000256" key="3">
    <source>
        <dbReference type="ARBA" id="ARBA00022691"/>
    </source>
</evidence>
<dbReference type="PANTHER" id="PTHR10509:SF14">
    <property type="entry name" value="CAFFEOYL-COA O-METHYLTRANSFERASE 3-RELATED"/>
    <property type="match status" value="1"/>
</dbReference>
<evidence type="ECO:0000256" key="1">
    <source>
        <dbReference type="ARBA" id="ARBA00022603"/>
    </source>
</evidence>
<organism evidence="4 5">
    <name type="scientific">Terrimonas ginsenosidimutans</name>
    <dbReference type="NCBI Taxonomy" id="2908004"/>
    <lineage>
        <taxon>Bacteria</taxon>
        <taxon>Pseudomonadati</taxon>
        <taxon>Bacteroidota</taxon>
        <taxon>Chitinophagia</taxon>
        <taxon>Chitinophagales</taxon>
        <taxon>Chitinophagaceae</taxon>
        <taxon>Terrimonas</taxon>
    </lineage>
</organism>
<evidence type="ECO:0000313" key="4">
    <source>
        <dbReference type="EMBL" id="MCG2616406.1"/>
    </source>
</evidence>
<keyword evidence="2" id="KW-0808">Transferase</keyword>
<reference evidence="4" key="1">
    <citation type="submission" date="2022-01" db="EMBL/GenBank/DDBJ databases">
        <authorList>
            <person name="Jo J.-H."/>
            <person name="Im W.-T."/>
        </authorList>
    </citation>
    <scope>NUCLEOTIDE SEQUENCE</scope>
    <source>
        <strain evidence="4">NA20</strain>
    </source>
</reference>
<name>A0ABS9KVQ5_9BACT</name>
<keyword evidence="5" id="KW-1185">Reference proteome</keyword>
<dbReference type="InterPro" id="IPR002935">
    <property type="entry name" value="SAM_O-MeTrfase"/>
</dbReference>